<accession>A0A512C0J6</accession>
<evidence type="ECO:0000256" key="1">
    <source>
        <dbReference type="ARBA" id="ARBA00004141"/>
    </source>
</evidence>
<keyword evidence="4 6" id="KW-1133">Transmembrane helix</keyword>
<dbReference type="GO" id="GO:0016020">
    <property type="term" value="C:membrane"/>
    <property type="evidence" value="ECO:0007669"/>
    <property type="project" value="UniProtKB-SubCell"/>
</dbReference>
<evidence type="ECO:0000256" key="2">
    <source>
        <dbReference type="ARBA" id="ARBA00009773"/>
    </source>
</evidence>
<feature type="transmembrane region" description="Helical" evidence="6">
    <location>
        <begin position="233"/>
        <end position="262"/>
    </location>
</feature>
<evidence type="ECO:0000256" key="4">
    <source>
        <dbReference type="ARBA" id="ARBA00022989"/>
    </source>
</evidence>
<evidence type="ECO:0000313" key="8">
    <source>
        <dbReference type="Proteomes" id="UP000321085"/>
    </source>
</evidence>
<comment type="caution">
    <text evidence="7">The sequence shown here is derived from an EMBL/GenBank/DDBJ whole genome shotgun (WGS) entry which is preliminary data.</text>
</comment>
<dbReference type="PANTHER" id="PTHR21716">
    <property type="entry name" value="TRANSMEMBRANE PROTEIN"/>
    <property type="match status" value="1"/>
</dbReference>
<feature type="transmembrane region" description="Helical" evidence="6">
    <location>
        <begin position="57"/>
        <end position="82"/>
    </location>
</feature>
<dbReference type="Proteomes" id="UP000321085">
    <property type="component" value="Unassembled WGS sequence"/>
</dbReference>
<dbReference type="EMBL" id="BJYU01000120">
    <property type="protein sequence ID" value="GEO17723.1"/>
    <property type="molecule type" value="Genomic_DNA"/>
</dbReference>
<dbReference type="GO" id="GO:0055085">
    <property type="term" value="P:transmembrane transport"/>
    <property type="evidence" value="ECO:0007669"/>
    <property type="project" value="TreeGrafter"/>
</dbReference>
<dbReference type="RefSeq" id="WP_147022604.1">
    <property type="nucleotide sequence ID" value="NZ_BJYU01000120.1"/>
</dbReference>
<feature type="transmembrane region" description="Helical" evidence="6">
    <location>
        <begin position="12"/>
        <end position="45"/>
    </location>
</feature>
<keyword evidence="3 6" id="KW-0812">Transmembrane</keyword>
<gene>
    <name evidence="7" type="ORF">MAE02_54190</name>
</gene>
<name>A0A512C0J6_9HYPH</name>
<keyword evidence="8" id="KW-1185">Reference proteome</keyword>
<sequence>MTVARPTVFWSTITIIALVMLVLLHEILLPFAIGMALAYLFVPAVDRLERAGINRGLAALFLILVLAVGFVGLLLVMLPAVVGELRFFIDEFPRYVTRVQSLAADTSRPWLHQVMGEELRIEESVTHTVAAMSSAWLDDLVRSVWSGGKALFSLLSLLVVVPIVSIYLLIDWGRMTATIDGWVSAKHRDDVRAVGREIHETVAGFVRGQIVICLILAVFYAGALRLTGLNHAILIGLTAGLISFVPYLGLGVGFVVAACVAIAQFWPDWTPLAVVAGIFLLGETIADYVLSPRIIGTRVKLNPVWLMFALFAFGYLFGFVGLLIAIPLAASIGVILRFAMRKALVTPDLDAAAAPSATTPPGLVAERRARPGELQILSRDRSAVPIGQGKLDPPGSG</sequence>
<evidence type="ECO:0000256" key="3">
    <source>
        <dbReference type="ARBA" id="ARBA00022692"/>
    </source>
</evidence>
<evidence type="ECO:0000256" key="5">
    <source>
        <dbReference type="ARBA" id="ARBA00023136"/>
    </source>
</evidence>
<evidence type="ECO:0000313" key="7">
    <source>
        <dbReference type="EMBL" id="GEO17723.1"/>
    </source>
</evidence>
<feature type="transmembrane region" description="Helical" evidence="6">
    <location>
        <begin position="150"/>
        <end position="170"/>
    </location>
</feature>
<organism evidence="7 8">
    <name type="scientific">Microvirga aerophila</name>
    <dbReference type="NCBI Taxonomy" id="670291"/>
    <lineage>
        <taxon>Bacteria</taxon>
        <taxon>Pseudomonadati</taxon>
        <taxon>Pseudomonadota</taxon>
        <taxon>Alphaproteobacteria</taxon>
        <taxon>Hyphomicrobiales</taxon>
        <taxon>Methylobacteriaceae</taxon>
        <taxon>Microvirga</taxon>
    </lineage>
</organism>
<dbReference type="Pfam" id="PF01594">
    <property type="entry name" value="AI-2E_transport"/>
    <property type="match status" value="1"/>
</dbReference>
<feature type="transmembrane region" description="Helical" evidence="6">
    <location>
        <begin position="303"/>
        <end position="336"/>
    </location>
</feature>
<keyword evidence="5 6" id="KW-0472">Membrane</keyword>
<dbReference type="InterPro" id="IPR002549">
    <property type="entry name" value="AI-2E-like"/>
</dbReference>
<reference evidence="7 8" key="1">
    <citation type="submission" date="2019-07" db="EMBL/GenBank/DDBJ databases">
        <title>Whole genome shotgun sequence of Microvirga aerophila NBRC 106136.</title>
        <authorList>
            <person name="Hosoyama A."/>
            <person name="Uohara A."/>
            <person name="Ohji S."/>
            <person name="Ichikawa N."/>
        </authorList>
    </citation>
    <scope>NUCLEOTIDE SEQUENCE [LARGE SCALE GENOMIC DNA]</scope>
    <source>
        <strain evidence="7 8">NBRC 106136</strain>
    </source>
</reference>
<protein>
    <submittedName>
        <fullName evidence="7">AI-2E family transporter</fullName>
    </submittedName>
</protein>
<feature type="transmembrane region" description="Helical" evidence="6">
    <location>
        <begin position="269"/>
        <end position="291"/>
    </location>
</feature>
<comment type="subcellular location">
    <subcellularLocation>
        <location evidence="1">Membrane</location>
        <topology evidence="1">Multi-pass membrane protein</topology>
    </subcellularLocation>
</comment>
<proteinExistence type="inferred from homology"/>
<evidence type="ECO:0000256" key="6">
    <source>
        <dbReference type="SAM" id="Phobius"/>
    </source>
</evidence>
<comment type="similarity">
    <text evidence="2">Belongs to the autoinducer-2 exporter (AI-2E) (TC 2.A.86) family.</text>
</comment>
<dbReference type="PANTHER" id="PTHR21716:SF64">
    <property type="entry name" value="AI-2 TRANSPORT PROTEIN TQSA"/>
    <property type="match status" value="1"/>
</dbReference>
<feature type="transmembrane region" description="Helical" evidence="6">
    <location>
        <begin position="202"/>
        <end position="221"/>
    </location>
</feature>
<dbReference type="AlphaFoldDB" id="A0A512C0J6"/>